<keyword evidence="6" id="KW-0864">Zinc transport</keyword>
<dbReference type="InterPro" id="IPR003593">
    <property type="entry name" value="AAA+_ATPase"/>
</dbReference>
<dbReference type="Gene3D" id="3.40.50.300">
    <property type="entry name" value="P-loop containing nucleotide triphosphate hydrolases"/>
    <property type="match status" value="1"/>
</dbReference>
<dbReference type="SUPFAM" id="SSF52540">
    <property type="entry name" value="P-loop containing nucleoside triphosphate hydrolases"/>
    <property type="match status" value="1"/>
</dbReference>
<evidence type="ECO:0000256" key="5">
    <source>
        <dbReference type="ARBA" id="ARBA00022840"/>
    </source>
</evidence>
<evidence type="ECO:0000313" key="11">
    <source>
        <dbReference type="EMBL" id="CAL1329507.1"/>
    </source>
</evidence>
<sequence length="236" mass="26703">MQQLISLNKISMFFKNKEILSNITFNLKKGEIITLLGPNGAGKTTIIRIVLGLLKPSSGSIKKKTNISIGYVPQKLYLNSTLPLTVKRFIMLKNNTCIKKIILALKKVNSLNLINKQMQDLSNGEIQRVLLSRALLNKPDLLVLDEPAQGVDIAGQINLYNLIYQLKTELFCTILMVSHDLHFVMAKSDKVLCINKHICCSGKPNTIYKHPEFISMFKYNNIHQLGIYNHKHNNSN</sequence>
<evidence type="ECO:0000256" key="1">
    <source>
        <dbReference type="ARBA" id="ARBA00022448"/>
    </source>
</evidence>
<keyword evidence="12" id="KW-1185">Reference proteome</keyword>
<evidence type="ECO:0000256" key="3">
    <source>
        <dbReference type="ARBA" id="ARBA00022741"/>
    </source>
</evidence>
<evidence type="ECO:0000256" key="6">
    <source>
        <dbReference type="ARBA" id="ARBA00022906"/>
    </source>
</evidence>
<organism evidence="11 12">
    <name type="scientific">Candidatus Providencia siddallii</name>
    <dbReference type="NCBI Taxonomy" id="1715285"/>
    <lineage>
        <taxon>Bacteria</taxon>
        <taxon>Pseudomonadati</taxon>
        <taxon>Pseudomonadota</taxon>
        <taxon>Gammaproteobacteria</taxon>
        <taxon>Enterobacterales</taxon>
        <taxon>Morganellaceae</taxon>
        <taxon>Providencia</taxon>
    </lineage>
</organism>
<dbReference type="PANTHER" id="PTHR42734">
    <property type="entry name" value="METAL TRANSPORT SYSTEM ATP-BINDING PROTEIN TM_0124-RELATED"/>
    <property type="match status" value="1"/>
</dbReference>
<dbReference type="PROSITE" id="PS50893">
    <property type="entry name" value="ABC_TRANSPORTER_2"/>
    <property type="match status" value="1"/>
</dbReference>
<dbReference type="Pfam" id="PF00005">
    <property type="entry name" value="ABC_tran"/>
    <property type="match status" value="1"/>
</dbReference>
<dbReference type="InterPro" id="IPR003439">
    <property type="entry name" value="ABC_transporter-like_ATP-bd"/>
</dbReference>
<dbReference type="InterPro" id="IPR027417">
    <property type="entry name" value="P-loop_NTPase"/>
</dbReference>
<feature type="domain" description="ABC transporter" evidence="10">
    <location>
        <begin position="5"/>
        <end position="220"/>
    </location>
</feature>
<proteinExistence type="predicted"/>
<protein>
    <submittedName>
        <fullName evidence="11">Zinc import ATP-binding protein ZnuC, partial</fullName>
    </submittedName>
</protein>
<dbReference type="InterPro" id="IPR050153">
    <property type="entry name" value="Metal_Ion_Import_ABC"/>
</dbReference>
<reference evidence="11" key="1">
    <citation type="submission" date="2024-04" db="EMBL/GenBank/DDBJ databases">
        <authorList>
            <person name="Manzano-Marin A."/>
            <person name="Manzano-Marin A."/>
            <person name="Alejandro Manzano Marin A."/>
        </authorList>
    </citation>
    <scope>NUCLEOTIDE SEQUENCE [LARGE SCALE GENOMIC DNA]</scope>
    <source>
        <strain evidence="11">TABTEA</strain>
    </source>
</reference>
<evidence type="ECO:0000256" key="4">
    <source>
        <dbReference type="ARBA" id="ARBA00022833"/>
    </source>
</evidence>
<keyword evidence="2" id="KW-1003">Cell membrane</keyword>
<evidence type="ECO:0000256" key="2">
    <source>
        <dbReference type="ARBA" id="ARBA00022475"/>
    </source>
</evidence>
<keyword evidence="3" id="KW-0547">Nucleotide-binding</keyword>
<name>A0ABP1CGI3_9GAMM</name>
<keyword evidence="8" id="KW-0406">Ion transport</keyword>
<accession>A0ABP1CGI3</accession>
<dbReference type="PANTHER" id="PTHR42734:SF9">
    <property type="entry name" value="ZINC IMPORT ATP-BINDING PROTEIN ZNUC"/>
    <property type="match status" value="1"/>
</dbReference>
<dbReference type="NCBIfam" id="NF007090">
    <property type="entry name" value="PRK09544.1"/>
    <property type="match status" value="1"/>
</dbReference>
<dbReference type="GO" id="GO:0005524">
    <property type="term" value="F:ATP binding"/>
    <property type="evidence" value="ECO:0007669"/>
    <property type="project" value="UniProtKB-KW"/>
</dbReference>
<evidence type="ECO:0000256" key="9">
    <source>
        <dbReference type="ARBA" id="ARBA00023136"/>
    </source>
</evidence>
<keyword evidence="1" id="KW-0813">Transport</keyword>
<evidence type="ECO:0000313" key="12">
    <source>
        <dbReference type="Proteomes" id="UP001497533"/>
    </source>
</evidence>
<evidence type="ECO:0000256" key="7">
    <source>
        <dbReference type="ARBA" id="ARBA00022967"/>
    </source>
</evidence>
<evidence type="ECO:0000259" key="10">
    <source>
        <dbReference type="PROSITE" id="PS50893"/>
    </source>
</evidence>
<dbReference type="SMART" id="SM00382">
    <property type="entry name" value="AAA"/>
    <property type="match status" value="1"/>
</dbReference>
<keyword evidence="4" id="KW-0862">Zinc</keyword>
<gene>
    <name evidence="11" type="primary">znuC</name>
    <name evidence="11" type="ORF">PRHACTZTBTEA_601</name>
</gene>
<evidence type="ECO:0000256" key="8">
    <source>
        <dbReference type="ARBA" id="ARBA00023065"/>
    </source>
</evidence>
<keyword evidence="7" id="KW-1278">Translocase</keyword>
<keyword evidence="5 11" id="KW-0067">ATP-binding</keyword>
<dbReference type="RefSeq" id="WP_341764963.1">
    <property type="nucleotide sequence ID" value="NZ_OZ034688.1"/>
</dbReference>
<dbReference type="EMBL" id="OZ034688">
    <property type="protein sequence ID" value="CAL1329507.1"/>
    <property type="molecule type" value="Genomic_DNA"/>
</dbReference>
<dbReference type="Proteomes" id="UP001497533">
    <property type="component" value="Chromosome"/>
</dbReference>
<keyword evidence="9" id="KW-0472">Membrane</keyword>